<dbReference type="NCBIfam" id="TIGR03930">
    <property type="entry name" value="WXG100_ESAT6"/>
    <property type="match status" value="1"/>
</dbReference>
<sequence>MSRILVPPEVLIRVSDEAARAAEELETIKSFLDQQIRGLMASWDGTASARFFVDFQRINFEMNKTIEQLRIISQDLKSIALRFIQADESIEHWNTASAASNNTEVNTFQDHAEDFWQGFQSGAKSIGSSLIDTATSLVEDPLSTVGDMAYNATIGTAEEIIDTAVWGGKMIFDADTREKFAEDVEDSGGTSNYLGQQAAVFLAGLTTRRIGLKAHPNFKHDSGGDGGKSTGGMMGTGVSHETIINSATQAKKGGETVVGHALQKHAGRNPEIWGKVKGGSDQINQTAKKHLEGIINAPGDFVKVTNDRGITFLEKKLPDGRGVRLNKDGTFKGFIDQ</sequence>
<dbReference type="InterPro" id="IPR036689">
    <property type="entry name" value="ESAT-6-like_sf"/>
</dbReference>
<dbReference type="RefSeq" id="WP_285746177.1">
    <property type="nucleotide sequence ID" value="NZ_CP127162.1"/>
</dbReference>
<dbReference type="InterPro" id="IPR010310">
    <property type="entry name" value="T7SS_ESAT-6-like"/>
</dbReference>
<name>A0ABY8X442_9BACL</name>
<accession>A0ABY8X442</accession>
<dbReference type="Pfam" id="PF06013">
    <property type="entry name" value="WXG100"/>
    <property type="match status" value="1"/>
</dbReference>
<protein>
    <submittedName>
        <fullName evidence="1">WXG100 family type VII secretion target</fullName>
    </submittedName>
</protein>
<keyword evidence="2" id="KW-1185">Reference proteome</keyword>
<dbReference type="EMBL" id="CP127162">
    <property type="protein sequence ID" value="WIV19803.1"/>
    <property type="molecule type" value="Genomic_DNA"/>
</dbReference>
<dbReference type="Gene3D" id="1.10.287.850">
    <property type="entry name" value="HP0062-like domain"/>
    <property type="match status" value="1"/>
</dbReference>
<reference evidence="1 2" key="1">
    <citation type="submission" date="2023-06" db="EMBL/GenBank/DDBJ databases">
        <title>Paenibacillus polygonum sp. nov., an endophytic bacterium, isolated from Polygonum lapathifolium L. in Nanji Wetland National Nature Reserve, South of Poyang Lake, Jiangxi Province, China.</title>
        <authorList>
            <person name="Yu Z."/>
        </authorList>
    </citation>
    <scope>NUCLEOTIDE SEQUENCE [LARGE SCALE GENOMIC DNA]</scope>
    <source>
        <strain evidence="1 2">C31</strain>
    </source>
</reference>
<gene>
    <name evidence="1" type="ORF">QPK24_03420</name>
</gene>
<proteinExistence type="predicted"/>
<organism evidence="1 2">
    <name type="scientific">Paenibacillus polygoni</name>
    <dbReference type="NCBI Taxonomy" id="3050112"/>
    <lineage>
        <taxon>Bacteria</taxon>
        <taxon>Bacillati</taxon>
        <taxon>Bacillota</taxon>
        <taxon>Bacilli</taxon>
        <taxon>Bacillales</taxon>
        <taxon>Paenibacillaceae</taxon>
        <taxon>Paenibacillus</taxon>
    </lineage>
</organism>
<evidence type="ECO:0000313" key="2">
    <source>
        <dbReference type="Proteomes" id="UP001236415"/>
    </source>
</evidence>
<dbReference type="SUPFAM" id="SSF140453">
    <property type="entry name" value="EsxAB dimer-like"/>
    <property type="match status" value="1"/>
</dbReference>
<dbReference type="Proteomes" id="UP001236415">
    <property type="component" value="Chromosome"/>
</dbReference>
<evidence type="ECO:0000313" key="1">
    <source>
        <dbReference type="EMBL" id="WIV19803.1"/>
    </source>
</evidence>